<sequence>MPELLPKEEAMGYVLDFRMAPRRPQRKAAGGQGPVSQEDVVVLFPGARIEREALDLAARIGTIGTPAGQAAPEAE</sequence>
<gene>
    <name evidence="1" type="ORF">APZ00_23225</name>
</gene>
<keyword evidence="2" id="KW-1185">Reference proteome</keyword>
<organism evidence="1 2">
    <name type="scientific">Pannonibacter phragmitetus</name>
    <dbReference type="NCBI Taxonomy" id="121719"/>
    <lineage>
        <taxon>Bacteria</taxon>
        <taxon>Pseudomonadati</taxon>
        <taxon>Pseudomonadota</taxon>
        <taxon>Alphaproteobacteria</taxon>
        <taxon>Hyphomicrobiales</taxon>
        <taxon>Stappiaceae</taxon>
        <taxon>Pannonibacter</taxon>
    </lineage>
</organism>
<protein>
    <submittedName>
        <fullName evidence="1">Uncharacterized protein</fullName>
    </submittedName>
</protein>
<dbReference type="EMBL" id="CP013068">
    <property type="protein sequence ID" value="ALV29592.1"/>
    <property type="molecule type" value="Genomic_DNA"/>
</dbReference>
<evidence type="ECO:0000313" key="2">
    <source>
        <dbReference type="Proteomes" id="UP000064921"/>
    </source>
</evidence>
<accession>A0A0U3N9N4</accession>
<evidence type="ECO:0000313" key="1">
    <source>
        <dbReference type="EMBL" id="ALV29592.1"/>
    </source>
</evidence>
<dbReference type="Proteomes" id="UP000064921">
    <property type="component" value="Chromosome"/>
</dbReference>
<reference evidence="1 2" key="1">
    <citation type="submission" date="2015-10" db="EMBL/GenBank/DDBJ databases">
        <title>The world's first case of liver abscess caused by Pannonibacter phragmitetus.</title>
        <authorList>
            <person name="Ming D."/>
            <person name="Wang M."/>
            <person name="Zhou Y."/>
            <person name="Jiang T."/>
            <person name="Hu S."/>
        </authorList>
    </citation>
    <scope>NUCLEOTIDE SEQUENCE [LARGE SCALE GENOMIC DNA]</scope>
    <source>
        <strain evidence="1 2">31801</strain>
    </source>
</reference>
<dbReference type="AlphaFoldDB" id="A0A0U3N9N4"/>
<name>A0A0U3N9N4_9HYPH</name>
<dbReference type="STRING" id="121719.APZ00_23225"/>
<proteinExistence type="predicted"/>
<dbReference type="KEGG" id="pphr:APZ00_23225"/>